<organism evidence="2 3">
    <name type="scientific">Truepera radiovictrix (strain DSM 17093 / CIP 108686 / LMG 22925 / RQ-24)</name>
    <dbReference type="NCBI Taxonomy" id="649638"/>
    <lineage>
        <taxon>Bacteria</taxon>
        <taxon>Thermotogati</taxon>
        <taxon>Deinococcota</taxon>
        <taxon>Deinococci</taxon>
        <taxon>Trueperales</taxon>
        <taxon>Trueperaceae</taxon>
        <taxon>Truepera</taxon>
    </lineage>
</organism>
<protein>
    <submittedName>
        <fullName evidence="2">Uncharacterized protein</fullName>
    </submittedName>
</protein>
<dbReference type="Proteomes" id="UP000000379">
    <property type="component" value="Chromosome"/>
</dbReference>
<reference evidence="2 3" key="2">
    <citation type="journal article" date="2011" name="Stand. Genomic Sci.">
        <title>Complete genome sequence of Truepera radiovictrix type strain (RQ-24).</title>
        <authorList>
            <person name="Ivanova N."/>
            <person name="Rohde C."/>
            <person name="Munk C."/>
            <person name="Nolan M."/>
            <person name="Lucas S."/>
            <person name="Del Rio T.G."/>
            <person name="Tice H."/>
            <person name="Deshpande S."/>
            <person name="Cheng J.F."/>
            <person name="Tapia R."/>
            <person name="Han C."/>
            <person name="Goodwin L."/>
            <person name="Pitluck S."/>
            <person name="Liolios K."/>
            <person name="Mavromatis K."/>
            <person name="Mikhailova N."/>
            <person name="Pati A."/>
            <person name="Chen A."/>
            <person name="Palaniappan K."/>
            <person name="Land M."/>
            <person name="Hauser L."/>
            <person name="Chang Y.J."/>
            <person name="Jeffries C.D."/>
            <person name="Brambilla E."/>
            <person name="Rohde M."/>
            <person name="Goker M."/>
            <person name="Tindall B.J."/>
            <person name="Woyke T."/>
            <person name="Bristow J."/>
            <person name="Eisen J.A."/>
            <person name="Markowitz V."/>
            <person name="Hugenholtz P."/>
            <person name="Kyrpides N.C."/>
            <person name="Klenk H.P."/>
            <person name="Lapidus A."/>
        </authorList>
    </citation>
    <scope>NUCLEOTIDE SEQUENCE [LARGE SCALE GENOMIC DNA]</scope>
    <source>
        <strain evidence="3">DSM 17093 / CIP 108686 / LMG 22925 / RQ-24</strain>
    </source>
</reference>
<dbReference type="AlphaFoldDB" id="D7CQX4"/>
<reference evidence="3" key="1">
    <citation type="submission" date="2010-05" db="EMBL/GenBank/DDBJ databases">
        <title>The complete genome of Truepera radiovictris DSM 17093.</title>
        <authorList>
            <consortium name="US DOE Joint Genome Institute (JGI-PGF)"/>
            <person name="Lucas S."/>
            <person name="Copeland A."/>
            <person name="Lapidus A."/>
            <person name="Glavina del Rio T."/>
            <person name="Dalin E."/>
            <person name="Tice H."/>
            <person name="Bruce D."/>
            <person name="Goodwin L."/>
            <person name="Pitluck S."/>
            <person name="Kyrpides N."/>
            <person name="Mavromatis K."/>
            <person name="Ovchinnikova G."/>
            <person name="Munk A.C."/>
            <person name="Detter J.C."/>
            <person name="Han C."/>
            <person name="Tapia R."/>
            <person name="Land M."/>
            <person name="Hauser L."/>
            <person name="Markowitz V."/>
            <person name="Cheng J.-F."/>
            <person name="Hugenholtz P."/>
            <person name="Woyke T."/>
            <person name="Wu D."/>
            <person name="Tindall B."/>
            <person name="Pomrenke H.G."/>
            <person name="Brambilla E."/>
            <person name="Klenk H.-P."/>
            <person name="Eisen J.A."/>
        </authorList>
    </citation>
    <scope>NUCLEOTIDE SEQUENCE [LARGE SCALE GENOMIC DNA]</scope>
    <source>
        <strain evidence="3">DSM 17093 / CIP 108686 / LMG 22925 / RQ-24</strain>
    </source>
</reference>
<accession>D7CQX4</accession>
<feature type="compositionally biased region" description="Basic and acidic residues" evidence="1">
    <location>
        <begin position="11"/>
        <end position="45"/>
    </location>
</feature>
<evidence type="ECO:0000313" key="3">
    <source>
        <dbReference type="Proteomes" id="UP000000379"/>
    </source>
</evidence>
<gene>
    <name evidence="2" type="ordered locus">Trad_1994</name>
</gene>
<dbReference type="EMBL" id="CP002049">
    <property type="protein sequence ID" value="ADI15108.1"/>
    <property type="molecule type" value="Genomic_DNA"/>
</dbReference>
<proteinExistence type="predicted"/>
<dbReference type="HOGENOM" id="CLU_2884650_0_0_0"/>
<evidence type="ECO:0000313" key="2">
    <source>
        <dbReference type="EMBL" id="ADI15108.1"/>
    </source>
</evidence>
<dbReference type="KEGG" id="tra:Trad_1994"/>
<sequence>MVEDPETPSDDAPRRPGPKGDGDQNLERDADPDGLGEKKLRENRAALEATEVLDPYDVNEQGP</sequence>
<evidence type="ECO:0000256" key="1">
    <source>
        <dbReference type="SAM" id="MobiDB-lite"/>
    </source>
</evidence>
<feature type="region of interest" description="Disordered" evidence="1">
    <location>
        <begin position="1"/>
        <end position="63"/>
    </location>
</feature>
<keyword evidence="3" id="KW-1185">Reference proteome</keyword>
<name>D7CQX4_TRURR</name>